<protein>
    <submittedName>
        <fullName evidence="3">Molybdopterin-dependent oxidoreductase</fullName>
    </submittedName>
</protein>
<evidence type="ECO:0000313" key="4">
    <source>
        <dbReference type="Proteomes" id="UP001499924"/>
    </source>
</evidence>
<dbReference type="InterPro" id="IPR012368">
    <property type="entry name" value="OxRdtase_Mopterin-bd_su_IorB"/>
</dbReference>
<evidence type="ECO:0000313" key="3">
    <source>
        <dbReference type="EMBL" id="GAA3169279.1"/>
    </source>
</evidence>
<dbReference type="PANTHER" id="PTHR47495">
    <property type="entry name" value="ALDEHYDE DEHYDROGENASE"/>
    <property type="match status" value="1"/>
</dbReference>
<dbReference type="InterPro" id="IPR008274">
    <property type="entry name" value="AldOxase/xan_DH_MoCoBD1"/>
</dbReference>
<dbReference type="InterPro" id="IPR000674">
    <property type="entry name" value="Ald_Oxase/Xan_DH_a/b"/>
</dbReference>
<dbReference type="PIRSF" id="PIRSF036389">
    <property type="entry name" value="IOR_B"/>
    <property type="match status" value="1"/>
</dbReference>
<accession>A0ABP6P8Q1</accession>
<dbReference type="Pfam" id="PF20256">
    <property type="entry name" value="MoCoBD_2"/>
    <property type="match status" value="2"/>
</dbReference>
<keyword evidence="4" id="KW-1185">Reference proteome</keyword>
<reference evidence="4" key="1">
    <citation type="journal article" date="2019" name="Int. J. Syst. Evol. Microbiol.">
        <title>The Global Catalogue of Microorganisms (GCM) 10K type strain sequencing project: providing services to taxonomists for standard genome sequencing and annotation.</title>
        <authorList>
            <consortium name="The Broad Institute Genomics Platform"/>
            <consortium name="The Broad Institute Genome Sequencing Center for Infectious Disease"/>
            <person name="Wu L."/>
            <person name="Ma J."/>
        </authorList>
    </citation>
    <scope>NUCLEOTIDE SEQUENCE [LARGE SCALE GENOMIC DNA]</scope>
    <source>
        <strain evidence="4">JCM 15614</strain>
    </source>
</reference>
<gene>
    <name evidence="3" type="ORF">GCM10010531_22950</name>
</gene>
<feature type="region of interest" description="Disordered" evidence="1">
    <location>
        <begin position="445"/>
        <end position="465"/>
    </location>
</feature>
<name>A0ABP6P8Q1_9ACTN</name>
<dbReference type="InterPro" id="IPR037165">
    <property type="entry name" value="AldOxase/xan_DH_Mopterin-bd_sf"/>
</dbReference>
<feature type="domain" description="Aldehyde oxidase/xanthine dehydrogenase a/b hammerhead" evidence="2">
    <location>
        <begin position="173"/>
        <end position="252"/>
    </location>
</feature>
<comment type="caution">
    <text evidence="3">The sequence shown here is derived from an EMBL/GenBank/DDBJ whole genome shotgun (WGS) entry which is preliminary data.</text>
</comment>
<dbReference type="InterPro" id="IPR052516">
    <property type="entry name" value="N-heterocyclic_Hydroxylase"/>
</dbReference>
<dbReference type="PANTHER" id="PTHR47495:SF1">
    <property type="entry name" value="BLL3820 PROTEIN"/>
    <property type="match status" value="1"/>
</dbReference>
<proteinExistence type="predicted"/>
<dbReference type="SMART" id="SM01008">
    <property type="entry name" value="Ald_Xan_dh_C"/>
    <property type="match status" value="1"/>
</dbReference>
<dbReference type="InterPro" id="IPR046867">
    <property type="entry name" value="AldOxase/xan_DH_MoCoBD2"/>
</dbReference>
<dbReference type="Proteomes" id="UP001499924">
    <property type="component" value="Unassembled WGS sequence"/>
</dbReference>
<dbReference type="RefSeq" id="WP_344688995.1">
    <property type="nucleotide sequence ID" value="NZ_BAAAVV010000004.1"/>
</dbReference>
<dbReference type="EMBL" id="BAAAVV010000004">
    <property type="protein sequence ID" value="GAA3169279.1"/>
    <property type="molecule type" value="Genomic_DNA"/>
</dbReference>
<dbReference type="Pfam" id="PF02738">
    <property type="entry name" value="MoCoBD_1"/>
    <property type="match status" value="1"/>
</dbReference>
<organism evidence="3 4">
    <name type="scientific">Blastococcus jejuensis</name>
    <dbReference type="NCBI Taxonomy" id="351224"/>
    <lineage>
        <taxon>Bacteria</taxon>
        <taxon>Bacillati</taxon>
        <taxon>Actinomycetota</taxon>
        <taxon>Actinomycetes</taxon>
        <taxon>Geodermatophilales</taxon>
        <taxon>Geodermatophilaceae</taxon>
        <taxon>Blastococcus</taxon>
    </lineage>
</organism>
<sequence length="706" mass="73570">MTGLPKDVLANPRLSAWLSVGADGTVALRIGKVELGQGILTALVQIAADELDVDPAAITMLAAHTGLGPDEGPTAGSMSVADAGAAVRQVCAQVRRLFLDAASAALEVDPADLRVDDGRISTVDGARSLTYGELAAAVDLDRDAGPPVETKPYDQLRLTGTSLPRIDLPDKVTGVPRFLSDLALPGQLWGRVVRPPSPGAALVAVDAAAGQAPGVVAVVRDGSFLGVVAETERAADLAVAGLRAAAEWREEATLPDEDDLAGYLRAGPHDDLPVDEAGTPGSGVVTSLTATYSRPFLAHASMSPSCGAARWDGDRLHVWSSSQSVFGLRTGICLALGLEPGGVVVEHVEGAGSYGHNAADDAAFDAVLLARSVPGRPVHVRWSRQDELSWAPFGSAQAVDVTAGLDSAGRIVSWEADVWSQGHTSRPGFRGTPALLAAAHLAEPHPLAAPGDPPPERGAGSTRNARPGYAIAARRITGHRLREVALRSSSLRTLGAHANVFAIESMVDELAQAAGADPLEFRLAHLDDERGRAVLLAAAERAGWSGRASDGDVGWGLGYARYKDKGAWCAVVAEVETGTELRVRRLTLAVDVGRVVSPDGVRNQIEGGAVQSASWTMAERVRFDHTRITSTDWESYPILRFRQAPRVDVVLLDRPEEPSLGAGEAAQGPTAGALGNAVAAALGIRVRDLPITAERVVSAIQSGDSP</sequence>
<dbReference type="Gene3D" id="3.90.1170.50">
    <property type="entry name" value="Aldehyde oxidase/xanthine dehydrogenase, a/b hammerhead"/>
    <property type="match status" value="1"/>
</dbReference>
<evidence type="ECO:0000259" key="2">
    <source>
        <dbReference type="SMART" id="SM01008"/>
    </source>
</evidence>
<dbReference type="SUPFAM" id="SSF56003">
    <property type="entry name" value="Molybdenum cofactor-binding domain"/>
    <property type="match status" value="2"/>
</dbReference>
<dbReference type="Gene3D" id="3.30.365.10">
    <property type="entry name" value="Aldehyde oxidase/xanthine dehydrogenase, molybdopterin binding domain"/>
    <property type="match status" value="4"/>
</dbReference>
<evidence type="ECO:0000256" key="1">
    <source>
        <dbReference type="SAM" id="MobiDB-lite"/>
    </source>
</evidence>